<protein>
    <submittedName>
        <fullName evidence="6">Carbohydrate kinase family protein</fullName>
    </submittedName>
</protein>
<feature type="domain" description="Carbohydrate kinase PfkB" evidence="5">
    <location>
        <begin position="11"/>
        <end position="281"/>
    </location>
</feature>
<dbReference type="GO" id="GO:0006796">
    <property type="term" value="P:phosphate-containing compound metabolic process"/>
    <property type="evidence" value="ECO:0007669"/>
    <property type="project" value="UniProtKB-ARBA"/>
</dbReference>
<dbReference type="Gene3D" id="3.40.1190.20">
    <property type="match status" value="1"/>
</dbReference>
<comment type="similarity">
    <text evidence="1 4">Belongs to the carbohydrate kinase PfkB family.</text>
</comment>
<evidence type="ECO:0000259" key="5">
    <source>
        <dbReference type="Pfam" id="PF00294"/>
    </source>
</evidence>
<dbReference type="PROSITE" id="PS00583">
    <property type="entry name" value="PFKB_KINASES_1"/>
    <property type="match status" value="1"/>
</dbReference>
<sequence length="301" mass="32333">MTAGPSFIVSGNASVDEYYLVDSIPGADEAQEARDFFKRLGGAATNVAVALARLGARVVFAGVVGNDEQGGLIVEYLRKEGVATHGIIRSQKPTGRVVILLDSRGNRAMVAVRGANLDLKPGVFDLSTLFKEAGHVHLSSTKPEYTLWMLAEAKKRGLTTSYDPGMAVASKGLEYLSPVLEVTDVLFVNIREYHALGGRKLEDVYQGLLVVKEGERGSRIPRLNVEASAFRVDVIDTTGAGDAFNAAFLIAWKLGLPYERCLLLANAAGALKSTRVGAHSSPTLEELNDFLLSRGLEPLVF</sequence>
<dbReference type="PANTHER" id="PTHR10584:SF166">
    <property type="entry name" value="RIBOKINASE"/>
    <property type="match status" value="1"/>
</dbReference>
<dbReference type="RefSeq" id="WP_192819560.1">
    <property type="nucleotide sequence ID" value="NZ_CP062310.1"/>
</dbReference>
<dbReference type="SUPFAM" id="SSF53613">
    <property type="entry name" value="Ribokinase-like"/>
    <property type="match status" value="1"/>
</dbReference>
<dbReference type="AlphaFoldDB" id="A0A7L9FIC6"/>
<evidence type="ECO:0000256" key="3">
    <source>
        <dbReference type="ARBA" id="ARBA00022777"/>
    </source>
</evidence>
<keyword evidence="2 4" id="KW-0808">Transferase</keyword>
<evidence type="ECO:0000256" key="1">
    <source>
        <dbReference type="ARBA" id="ARBA00010688"/>
    </source>
</evidence>
<dbReference type="InterPro" id="IPR002139">
    <property type="entry name" value="Ribo/fructo_kinase"/>
</dbReference>
<accession>A0A7L9FIC6</accession>
<dbReference type="KEGG" id="thel:IG193_03780"/>
<name>A0A7L9FIC6_9CREN</name>
<keyword evidence="3 4" id="KW-0418">Kinase</keyword>
<reference evidence="6 7" key="1">
    <citation type="submission" date="2020-10" db="EMBL/GenBank/DDBJ databases">
        <title>Thermofilum lucidum 3507LT sp. nov. a novel member of Thermofilaceae family isolated from Chile hot spring, and proposal of description order Thermofilales.</title>
        <authorList>
            <person name="Zayulina K.S."/>
            <person name="Elcheninov A.G."/>
            <person name="Toshchakov S.V."/>
            <person name="Kublanov I.V."/>
        </authorList>
    </citation>
    <scope>NUCLEOTIDE SEQUENCE [LARGE SCALE GENOMIC DNA]</scope>
    <source>
        <strain evidence="6 7">3507LT</strain>
    </source>
</reference>
<dbReference type="Proteomes" id="UP000594121">
    <property type="component" value="Chromosome"/>
</dbReference>
<dbReference type="PRINTS" id="PR00990">
    <property type="entry name" value="RIBOKINASE"/>
</dbReference>
<keyword evidence="7" id="KW-1185">Reference proteome</keyword>
<dbReference type="Pfam" id="PF00294">
    <property type="entry name" value="PfkB"/>
    <property type="match status" value="1"/>
</dbReference>
<proteinExistence type="inferred from homology"/>
<organism evidence="6 7">
    <name type="scientific">Infirmifilum lucidum</name>
    <dbReference type="NCBI Taxonomy" id="2776706"/>
    <lineage>
        <taxon>Archaea</taxon>
        <taxon>Thermoproteota</taxon>
        <taxon>Thermoprotei</taxon>
        <taxon>Thermofilales</taxon>
        <taxon>Thermofilaceae</taxon>
        <taxon>Infirmifilum</taxon>
    </lineage>
</organism>
<dbReference type="PROSITE" id="PS00584">
    <property type="entry name" value="PFKB_KINASES_2"/>
    <property type="match status" value="1"/>
</dbReference>
<dbReference type="InterPro" id="IPR011611">
    <property type="entry name" value="PfkB_dom"/>
</dbReference>
<evidence type="ECO:0000313" key="7">
    <source>
        <dbReference type="Proteomes" id="UP000594121"/>
    </source>
</evidence>
<evidence type="ECO:0000256" key="2">
    <source>
        <dbReference type="ARBA" id="ARBA00022679"/>
    </source>
</evidence>
<dbReference type="GO" id="GO:0016301">
    <property type="term" value="F:kinase activity"/>
    <property type="evidence" value="ECO:0007669"/>
    <property type="project" value="UniProtKB-KW"/>
</dbReference>
<evidence type="ECO:0000313" key="6">
    <source>
        <dbReference type="EMBL" id="QOJ79588.1"/>
    </source>
</evidence>
<dbReference type="GeneID" id="59148986"/>
<dbReference type="InParanoid" id="A0A7L9FIC6"/>
<dbReference type="EMBL" id="CP062310">
    <property type="protein sequence ID" value="QOJ79588.1"/>
    <property type="molecule type" value="Genomic_DNA"/>
</dbReference>
<gene>
    <name evidence="6" type="ORF">IG193_03780</name>
</gene>
<dbReference type="FunCoup" id="A0A7L9FIC6">
    <property type="interactions" value="10"/>
</dbReference>
<dbReference type="InterPro" id="IPR029056">
    <property type="entry name" value="Ribokinase-like"/>
</dbReference>
<evidence type="ECO:0000256" key="4">
    <source>
        <dbReference type="RuleBase" id="RU003704"/>
    </source>
</evidence>
<dbReference type="PANTHER" id="PTHR10584">
    <property type="entry name" value="SUGAR KINASE"/>
    <property type="match status" value="1"/>
</dbReference>
<dbReference type="InterPro" id="IPR002173">
    <property type="entry name" value="Carboh/pur_kinase_PfkB_CS"/>
</dbReference>